<evidence type="ECO:0000313" key="2">
    <source>
        <dbReference type="Proteomes" id="UP001217089"/>
    </source>
</evidence>
<dbReference type="Proteomes" id="UP001217089">
    <property type="component" value="Unassembled WGS sequence"/>
</dbReference>
<name>A0ABQ9F6U9_TEGGR</name>
<gene>
    <name evidence="1" type="ORF">KUTeg_009375</name>
</gene>
<keyword evidence="2" id="KW-1185">Reference proteome</keyword>
<comment type="caution">
    <text evidence="1">The sequence shown here is derived from an EMBL/GenBank/DDBJ whole genome shotgun (WGS) entry which is preliminary data.</text>
</comment>
<proteinExistence type="predicted"/>
<accession>A0ABQ9F6U9</accession>
<protein>
    <submittedName>
        <fullName evidence="1">Uncharacterized protein</fullName>
    </submittedName>
</protein>
<reference evidence="1 2" key="1">
    <citation type="submission" date="2022-12" db="EMBL/GenBank/DDBJ databases">
        <title>Chromosome-level genome of Tegillarca granosa.</title>
        <authorList>
            <person name="Kim J."/>
        </authorList>
    </citation>
    <scope>NUCLEOTIDE SEQUENCE [LARGE SCALE GENOMIC DNA]</scope>
    <source>
        <strain evidence="1">Teg-2019</strain>
        <tissue evidence="1">Adductor muscle</tissue>
    </source>
</reference>
<sequence length="59" mass="6905">MQRETLISKLHQQKTVIKNLEKKGVCLNEMQDVEMKELMSACESEIMKSFPDPNSFQLF</sequence>
<dbReference type="EMBL" id="JARBDR010000440">
    <property type="protein sequence ID" value="KAJ8312002.1"/>
    <property type="molecule type" value="Genomic_DNA"/>
</dbReference>
<evidence type="ECO:0000313" key="1">
    <source>
        <dbReference type="EMBL" id="KAJ8312002.1"/>
    </source>
</evidence>
<organism evidence="1 2">
    <name type="scientific">Tegillarca granosa</name>
    <name type="common">Malaysian cockle</name>
    <name type="synonym">Anadara granosa</name>
    <dbReference type="NCBI Taxonomy" id="220873"/>
    <lineage>
        <taxon>Eukaryota</taxon>
        <taxon>Metazoa</taxon>
        <taxon>Spiralia</taxon>
        <taxon>Lophotrochozoa</taxon>
        <taxon>Mollusca</taxon>
        <taxon>Bivalvia</taxon>
        <taxon>Autobranchia</taxon>
        <taxon>Pteriomorphia</taxon>
        <taxon>Arcoida</taxon>
        <taxon>Arcoidea</taxon>
        <taxon>Arcidae</taxon>
        <taxon>Tegillarca</taxon>
    </lineage>
</organism>